<name>G0MN07_CAEBE</name>
<evidence type="ECO:0000256" key="5">
    <source>
        <dbReference type="ARBA" id="ARBA00022833"/>
    </source>
</evidence>
<dbReference type="InterPro" id="IPR013088">
    <property type="entry name" value="Znf_NHR/GATA"/>
</dbReference>
<evidence type="ECO:0000256" key="4">
    <source>
        <dbReference type="ARBA" id="ARBA00022771"/>
    </source>
</evidence>
<dbReference type="Gene3D" id="1.10.565.10">
    <property type="entry name" value="Retinoid X Receptor"/>
    <property type="match status" value="1"/>
</dbReference>
<comment type="subcellular location">
    <subcellularLocation>
        <location evidence="1 11">Nucleus</location>
    </subcellularLocation>
</comment>
<dbReference type="InterPro" id="IPR001723">
    <property type="entry name" value="Nuclear_hrmn_rcpt"/>
</dbReference>
<comment type="similarity">
    <text evidence="2 11">Belongs to the nuclear hormone receptor family.</text>
</comment>
<dbReference type="CDD" id="cd06960">
    <property type="entry name" value="NR_DBD_HNF4A"/>
    <property type="match status" value="1"/>
</dbReference>
<evidence type="ECO:0000256" key="9">
    <source>
        <dbReference type="ARBA" id="ARBA00023170"/>
    </source>
</evidence>
<keyword evidence="6 11" id="KW-0805">Transcription regulation</keyword>
<dbReference type="AlphaFoldDB" id="G0MN07"/>
<dbReference type="SUPFAM" id="SSF57716">
    <property type="entry name" value="Glucocorticoid receptor-like (DNA-binding domain)"/>
    <property type="match status" value="1"/>
</dbReference>
<evidence type="ECO:0000256" key="2">
    <source>
        <dbReference type="ARBA" id="ARBA00005993"/>
    </source>
</evidence>
<dbReference type="PROSITE" id="PS00031">
    <property type="entry name" value="NUCLEAR_REC_DBD_1"/>
    <property type="match status" value="1"/>
</dbReference>
<proteinExistence type="inferred from homology"/>
<dbReference type="FunFam" id="3.30.50.10:FF:000030">
    <property type="entry name" value="Nuclear Hormone Receptor family"/>
    <property type="match status" value="1"/>
</dbReference>
<evidence type="ECO:0000256" key="3">
    <source>
        <dbReference type="ARBA" id="ARBA00022723"/>
    </source>
</evidence>
<dbReference type="InterPro" id="IPR001628">
    <property type="entry name" value="Znf_hrmn_rcpt"/>
</dbReference>
<keyword evidence="8 11" id="KW-0804">Transcription</keyword>
<dbReference type="GO" id="GO:0008270">
    <property type="term" value="F:zinc ion binding"/>
    <property type="evidence" value="ECO:0007669"/>
    <property type="project" value="UniProtKB-KW"/>
</dbReference>
<dbReference type="InterPro" id="IPR000536">
    <property type="entry name" value="Nucl_hrmn_rcpt_lig-bd"/>
</dbReference>
<dbReference type="GO" id="GO:0005634">
    <property type="term" value="C:nucleus"/>
    <property type="evidence" value="ECO:0007669"/>
    <property type="project" value="UniProtKB-SubCell"/>
</dbReference>
<dbReference type="InterPro" id="IPR049636">
    <property type="entry name" value="HNF4-like_DBD"/>
</dbReference>
<dbReference type="PANTHER" id="PTHR46587">
    <property type="entry name" value="NUCLEAR HORMONE RECEPTOR FAMILY"/>
    <property type="match status" value="1"/>
</dbReference>
<dbReference type="Proteomes" id="UP000008068">
    <property type="component" value="Unassembled WGS sequence"/>
</dbReference>
<dbReference type="Pfam" id="PF00104">
    <property type="entry name" value="Hormone_recep"/>
    <property type="match status" value="1"/>
</dbReference>
<evidence type="ECO:0000256" key="10">
    <source>
        <dbReference type="ARBA" id="ARBA00023242"/>
    </source>
</evidence>
<evidence type="ECO:0000313" key="15">
    <source>
        <dbReference type="EMBL" id="EGT38271.1"/>
    </source>
</evidence>
<feature type="domain" description="NR LBD" evidence="14">
    <location>
        <begin position="179"/>
        <end position="440"/>
    </location>
</feature>
<evidence type="ECO:0000256" key="7">
    <source>
        <dbReference type="ARBA" id="ARBA00023125"/>
    </source>
</evidence>
<dbReference type="SUPFAM" id="SSF48508">
    <property type="entry name" value="Nuclear receptor ligand-binding domain"/>
    <property type="match status" value="1"/>
</dbReference>
<dbReference type="PRINTS" id="PR00047">
    <property type="entry name" value="STROIDFINGER"/>
</dbReference>
<dbReference type="Gene3D" id="3.30.50.10">
    <property type="entry name" value="Erythroid Transcription Factor GATA-1, subunit A"/>
    <property type="match status" value="1"/>
</dbReference>
<evidence type="ECO:0000256" key="8">
    <source>
        <dbReference type="ARBA" id="ARBA00023163"/>
    </source>
</evidence>
<dbReference type="OMA" id="ITNGTCM"/>
<dbReference type="PRINTS" id="PR00398">
    <property type="entry name" value="STRDHORMONER"/>
</dbReference>
<dbReference type="STRING" id="135651.G0MN07"/>
<dbReference type="PROSITE" id="PS51030">
    <property type="entry name" value="NUCLEAR_REC_DBD_2"/>
    <property type="match status" value="1"/>
</dbReference>
<feature type="region of interest" description="Disordered" evidence="12">
    <location>
        <begin position="189"/>
        <end position="210"/>
    </location>
</feature>
<dbReference type="HOGENOM" id="CLU_007368_3_3_1"/>
<dbReference type="EMBL" id="GL379803">
    <property type="protein sequence ID" value="EGT38271.1"/>
    <property type="molecule type" value="Genomic_DNA"/>
</dbReference>
<dbReference type="eggNOG" id="KOG3575">
    <property type="taxonomic scope" value="Eukaryota"/>
</dbReference>
<evidence type="ECO:0000259" key="13">
    <source>
        <dbReference type="PROSITE" id="PS51030"/>
    </source>
</evidence>
<dbReference type="OrthoDB" id="5771769at2759"/>
<dbReference type="GO" id="GO:0003700">
    <property type="term" value="F:DNA-binding transcription factor activity"/>
    <property type="evidence" value="ECO:0007669"/>
    <property type="project" value="InterPro"/>
</dbReference>
<dbReference type="InParanoid" id="G0MN07"/>
<protein>
    <submittedName>
        <fullName evidence="15">CBN-NHR-19 protein</fullName>
    </submittedName>
</protein>
<dbReference type="FunCoup" id="G0MN07">
    <property type="interactions" value="3"/>
</dbReference>
<organism evidence="16">
    <name type="scientific">Caenorhabditis brenneri</name>
    <name type="common">Nematode worm</name>
    <dbReference type="NCBI Taxonomy" id="135651"/>
    <lineage>
        <taxon>Eukaryota</taxon>
        <taxon>Metazoa</taxon>
        <taxon>Ecdysozoa</taxon>
        <taxon>Nematoda</taxon>
        <taxon>Chromadorea</taxon>
        <taxon>Rhabditida</taxon>
        <taxon>Rhabditina</taxon>
        <taxon>Rhabditomorpha</taxon>
        <taxon>Rhabditoidea</taxon>
        <taxon>Rhabditidae</taxon>
        <taxon>Peloderinae</taxon>
        <taxon>Caenorhabditis</taxon>
    </lineage>
</organism>
<dbReference type="SMART" id="SM00399">
    <property type="entry name" value="ZnF_C4"/>
    <property type="match status" value="1"/>
</dbReference>
<dbReference type="InterPro" id="IPR035500">
    <property type="entry name" value="NHR-like_dom_sf"/>
</dbReference>
<keyword evidence="4 11" id="KW-0863">Zinc-finger</keyword>
<dbReference type="GO" id="GO:0000978">
    <property type="term" value="F:RNA polymerase II cis-regulatory region sequence-specific DNA binding"/>
    <property type="evidence" value="ECO:0007669"/>
    <property type="project" value="InterPro"/>
</dbReference>
<keyword evidence="16" id="KW-1185">Reference proteome</keyword>
<dbReference type="PANTHER" id="PTHR46587:SF7">
    <property type="entry name" value="NUCLEAR HORMONE RECEPTOR FAMILY MEMBER NHR-19"/>
    <property type="match status" value="1"/>
</dbReference>
<evidence type="ECO:0000256" key="6">
    <source>
        <dbReference type="ARBA" id="ARBA00023015"/>
    </source>
</evidence>
<keyword evidence="10 11" id="KW-0539">Nucleus</keyword>
<evidence type="ECO:0000256" key="1">
    <source>
        <dbReference type="ARBA" id="ARBA00004123"/>
    </source>
</evidence>
<evidence type="ECO:0000256" key="11">
    <source>
        <dbReference type="RuleBase" id="RU004334"/>
    </source>
</evidence>
<evidence type="ECO:0000256" key="12">
    <source>
        <dbReference type="SAM" id="MobiDB-lite"/>
    </source>
</evidence>
<dbReference type="Pfam" id="PF00105">
    <property type="entry name" value="zf-C4"/>
    <property type="match status" value="1"/>
</dbReference>
<keyword evidence="9 11" id="KW-0675">Receptor</keyword>
<dbReference type="PROSITE" id="PS51843">
    <property type="entry name" value="NR_LBD"/>
    <property type="match status" value="1"/>
</dbReference>
<keyword evidence="7 11" id="KW-0238">DNA-binding</keyword>
<evidence type="ECO:0000313" key="16">
    <source>
        <dbReference type="Proteomes" id="UP000008068"/>
    </source>
</evidence>
<evidence type="ECO:0000259" key="14">
    <source>
        <dbReference type="PROSITE" id="PS51843"/>
    </source>
</evidence>
<accession>G0MN07</accession>
<keyword evidence="5 11" id="KW-0862">Zinc</keyword>
<sequence>MLTAFQKMPTFTSVISVPNLSSIAPQLANVKTEKGEKGVIGQCLICGEPSTGKHYGIVACLGCKTFFRRAVVQRQDTECKREKPCDTTTMARKACRACRYRKCLECGMSKEALQPRRDLIGCRRIRSRPSCSHSTPTPPRSHVEDKKNSLNFLEYLTTMDERLRKKKLEIVASRQAAIDLAKLTKQGCMSATDTSGPSTSRYIPGGTSPNGSDHKMMVMLGTDISVATQTELLMMLEWTRTLPVFERLPNSDRQVILKRFAVHCLILEHGYYTAQANIDDVWLITNGTCMPRNVEKLEEGSRISVSADRRWRQEKLYKQMTDCCIDEVATPLRNLKLSPQEITVIKIIVLFNCGCSSDYSEITEASRRSVLSFRNRVISSLFAYYESVGLENYAERFGNLVLMLSGVSSAAAAMLEAYQVMRLFKITPFCPLSQELLFNI</sequence>
<feature type="domain" description="Nuclear receptor" evidence="13">
    <location>
        <begin position="40"/>
        <end position="115"/>
    </location>
</feature>
<gene>
    <name evidence="15" type="primary">Cbn-nhr-19</name>
    <name evidence="15" type="ORF">CAEBREN_15046</name>
</gene>
<dbReference type="SMART" id="SM00430">
    <property type="entry name" value="HOLI"/>
    <property type="match status" value="1"/>
</dbReference>
<keyword evidence="3 11" id="KW-0479">Metal-binding</keyword>
<reference evidence="16" key="1">
    <citation type="submission" date="2011-07" db="EMBL/GenBank/DDBJ databases">
        <authorList>
            <consortium name="Caenorhabditis brenneri Sequencing and Analysis Consortium"/>
            <person name="Wilson R.K."/>
        </authorList>
    </citation>
    <scope>NUCLEOTIDE SEQUENCE [LARGE SCALE GENOMIC DNA]</scope>
    <source>
        <strain evidence="16">PB2801</strain>
    </source>
</reference>